<gene>
    <name evidence="3" type="ORF">METZ01_LOCUS334755</name>
</gene>
<keyword evidence="1" id="KW-0472">Membrane</keyword>
<organism evidence="3">
    <name type="scientific">marine metagenome</name>
    <dbReference type="NCBI Taxonomy" id="408172"/>
    <lineage>
        <taxon>unclassified sequences</taxon>
        <taxon>metagenomes</taxon>
        <taxon>ecological metagenomes</taxon>
    </lineage>
</organism>
<sequence>MLAISYTRHIMFRTTKLSKGHKVRRDRLVVLTFAGVLLILIYGPLTPWFIAADRLVYDTFATNLRANTLDSASIITIDPSDKSDQELLTEYGLLIQAFKKQSASRVVLADPPKIRDDVRLAGWVALMSGDIPIVVPENHRLAAYSSNTGVFLLQADSDNVLRKSRLWHLVDGNMKPSLPLAVALTKKNFVVDPRLSFSDFEIYHSKYSPILRLSAQKVLSGSFPKKHFSGQTIFIESAPDRIGVAATLPSGQN</sequence>
<dbReference type="InterPro" id="IPR007890">
    <property type="entry name" value="CHASE2"/>
</dbReference>
<evidence type="ECO:0000256" key="1">
    <source>
        <dbReference type="SAM" id="Phobius"/>
    </source>
</evidence>
<proteinExistence type="predicted"/>
<dbReference type="Pfam" id="PF05226">
    <property type="entry name" value="CHASE2"/>
    <property type="match status" value="1"/>
</dbReference>
<evidence type="ECO:0000313" key="3">
    <source>
        <dbReference type="EMBL" id="SVC81901.1"/>
    </source>
</evidence>
<evidence type="ECO:0000259" key="2">
    <source>
        <dbReference type="Pfam" id="PF05226"/>
    </source>
</evidence>
<dbReference type="EMBL" id="UINC01112743">
    <property type="protein sequence ID" value="SVC81901.1"/>
    <property type="molecule type" value="Genomic_DNA"/>
</dbReference>
<feature type="domain" description="CHASE2" evidence="2">
    <location>
        <begin position="38"/>
        <end position="235"/>
    </location>
</feature>
<protein>
    <recommendedName>
        <fullName evidence="2">CHASE2 domain-containing protein</fullName>
    </recommendedName>
</protein>
<dbReference type="AlphaFoldDB" id="A0A382QCD1"/>
<name>A0A382QCD1_9ZZZZ</name>
<feature type="non-terminal residue" evidence="3">
    <location>
        <position position="253"/>
    </location>
</feature>
<keyword evidence="1" id="KW-0812">Transmembrane</keyword>
<reference evidence="3" key="1">
    <citation type="submission" date="2018-05" db="EMBL/GenBank/DDBJ databases">
        <authorList>
            <person name="Lanie J.A."/>
            <person name="Ng W.-L."/>
            <person name="Kazmierczak K.M."/>
            <person name="Andrzejewski T.M."/>
            <person name="Davidsen T.M."/>
            <person name="Wayne K.J."/>
            <person name="Tettelin H."/>
            <person name="Glass J.I."/>
            <person name="Rusch D."/>
            <person name="Podicherti R."/>
            <person name="Tsui H.-C.T."/>
            <person name="Winkler M.E."/>
        </authorList>
    </citation>
    <scope>NUCLEOTIDE SEQUENCE</scope>
</reference>
<feature type="transmembrane region" description="Helical" evidence="1">
    <location>
        <begin position="28"/>
        <end position="50"/>
    </location>
</feature>
<accession>A0A382QCD1</accession>
<keyword evidence="1" id="KW-1133">Transmembrane helix</keyword>